<dbReference type="FunFam" id="3.40.50.300:FF:000098">
    <property type="entry name" value="Probable GTP-binding protein EngB"/>
    <property type="match status" value="1"/>
</dbReference>
<keyword evidence="7 10" id="KW-0342">GTP-binding</keyword>
<dbReference type="HAMAP" id="MF_00321">
    <property type="entry name" value="GTPase_EngB"/>
    <property type="match status" value="1"/>
</dbReference>
<evidence type="ECO:0000256" key="5">
    <source>
        <dbReference type="ARBA" id="ARBA00022741"/>
    </source>
</evidence>
<keyword evidence="3 10" id="KW-0132">Cell division</keyword>
<dbReference type="AlphaFoldDB" id="A0A3G9J785"/>
<dbReference type="PANTHER" id="PTHR11649:SF13">
    <property type="entry name" value="ENGB-TYPE G DOMAIN-CONTAINING PROTEIN"/>
    <property type="match status" value="1"/>
</dbReference>
<proteinExistence type="inferred from homology"/>
<dbReference type="InterPro" id="IPR030393">
    <property type="entry name" value="G_ENGB_dom"/>
</dbReference>
<dbReference type="RefSeq" id="WP_125653578.1">
    <property type="nucleotide sequence ID" value="NZ_AP019308.1"/>
</dbReference>
<evidence type="ECO:0000256" key="4">
    <source>
        <dbReference type="ARBA" id="ARBA00022723"/>
    </source>
</evidence>
<protein>
    <recommendedName>
        <fullName evidence="10">Probable GTP-binding protein EngB</fullName>
    </recommendedName>
</protein>
<name>A0A3G9J785_9BACL</name>
<evidence type="ECO:0000256" key="2">
    <source>
        <dbReference type="ARBA" id="ARBA00009638"/>
    </source>
</evidence>
<organism evidence="11 12">
    <name type="scientific">Paenibacillus baekrokdamisoli</name>
    <dbReference type="NCBI Taxonomy" id="1712516"/>
    <lineage>
        <taxon>Bacteria</taxon>
        <taxon>Bacillati</taxon>
        <taxon>Bacillota</taxon>
        <taxon>Bacilli</taxon>
        <taxon>Bacillales</taxon>
        <taxon>Paenibacillaceae</taxon>
        <taxon>Paenibacillus</taxon>
    </lineage>
</organism>
<comment type="similarity">
    <text evidence="2 10">Belongs to the TRAFAC class TrmE-Era-EngA-EngB-Septin-like GTPase superfamily. EngB GTPase family.</text>
</comment>
<dbReference type="GO" id="GO:0005525">
    <property type="term" value="F:GTP binding"/>
    <property type="evidence" value="ECO:0007669"/>
    <property type="project" value="UniProtKB-UniRule"/>
</dbReference>
<accession>A0A3G9J785</accession>
<dbReference type="Gene3D" id="3.40.50.300">
    <property type="entry name" value="P-loop containing nucleotide triphosphate hydrolases"/>
    <property type="match status" value="1"/>
</dbReference>
<gene>
    <name evidence="10 11" type="primary">engB</name>
    <name evidence="11" type="ORF">Back11_05390</name>
</gene>
<evidence type="ECO:0000256" key="1">
    <source>
        <dbReference type="ARBA" id="ARBA00001946"/>
    </source>
</evidence>
<dbReference type="OrthoDB" id="9804921at2"/>
<dbReference type="InterPro" id="IPR005225">
    <property type="entry name" value="Small_GTP-bd"/>
</dbReference>
<reference evidence="11 12" key="1">
    <citation type="submission" date="2018-11" db="EMBL/GenBank/DDBJ databases">
        <title>Complete genome sequence of Paenibacillus baekrokdamisoli strain KCTC 33723.</title>
        <authorList>
            <person name="Kang S.W."/>
            <person name="Lee K.C."/>
            <person name="Kim K.K."/>
            <person name="Kim J.S."/>
            <person name="Kim D.S."/>
            <person name="Ko S.H."/>
            <person name="Yang S.H."/>
            <person name="Lee J.S."/>
        </authorList>
    </citation>
    <scope>NUCLEOTIDE SEQUENCE [LARGE SCALE GENOMIC DNA]</scope>
    <source>
        <strain evidence="11 12">KCTC 33723</strain>
    </source>
</reference>
<dbReference type="KEGG" id="pbk:Back11_05390"/>
<dbReference type="PANTHER" id="PTHR11649">
    <property type="entry name" value="MSS1/TRME-RELATED GTP-BINDING PROTEIN"/>
    <property type="match status" value="1"/>
</dbReference>
<evidence type="ECO:0000256" key="10">
    <source>
        <dbReference type="HAMAP-Rule" id="MF_00321"/>
    </source>
</evidence>
<dbReference type="NCBIfam" id="TIGR00231">
    <property type="entry name" value="small_GTP"/>
    <property type="match status" value="1"/>
</dbReference>
<keyword evidence="4" id="KW-0479">Metal-binding</keyword>
<keyword evidence="12" id="KW-1185">Reference proteome</keyword>
<sequence>MKIMQVEFVISAVEPHQYPVDALPEIALAGRSNVGKSSLINKLIQRKGLARTSSQPGKTQQLNYYRVNERLYLVDFPGYGYAKVSKVQRAQFGEMIERFLSDRDPLKMVLQIIDIRHPPSKDDCLMYDWLKHFDIPVCVVTTKADKIPRSKWDKHVKVIKETIGFKAGDQHVLFSSETGLGRDELWAVINGAIAQEQEESIEVSFE</sequence>
<dbReference type="CDD" id="cd01876">
    <property type="entry name" value="YihA_EngB"/>
    <property type="match status" value="1"/>
</dbReference>
<comment type="cofactor">
    <cofactor evidence="1">
        <name>Mg(2+)</name>
        <dbReference type="ChEBI" id="CHEBI:18420"/>
    </cofactor>
</comment>
<dbReference type="PROSITE" id="PS51706">
    <property type="entry name" value="G_ENGB"/>
    <property type="match status" value="1"/>
</dbReference>
<evidence type="ECO:0000256" key="9">
    <source>
        <dbReference type="ARBA" id="ARBA00023306"/>
    </source>
</evidence>
<evidence type="ECO:0000256" key="3">
    <source>
        <dbReference type="ARBA" id="ARBA00022618"/>
    </source>
</evidence>
<dbReference type="GO" id="GO:0000917">
    <property type="term" value="P:division septum assembly"/>
    <property type="evidence" value="ECO:0007669"/>
    <property type="project" value="UniProtKB-KW"/>
</dbReference>
<evidence type="ECO:0000313" key="11">
    <source>
        <dbReference type="EMBL" id="BBH19194.1"/>
    </source>
</evidence>
<dbReference type="Pfam" id="PF01926">
    <property type="entry name" value="MMR_HSR1"/>
    <property type="match status" value="1"/>
</dbReference>
<evidence type="ECO:0000256" key="8">
    <source>
        <dbReference type="ARBA" id="ARBA00023210"/>
    </source>
</evidence>
<dbReference type="Proteomes" id="UP000275368">
    <property type="component" value="Chromosome"/>
</dbReference>
<comment type="function">
    <text evidence="10">Necessary for normal cell division and for the maintenance of normal septation.</text>
</comment>
<evidence type="ECO:0000313" key="12">
    <source>
        <dbReference type="Proteomes" id="UP000275368"/>
    </source>
</evidence>
<dbReference type="InterPro" id="IPR006073">
    <property type="entry name" value="GTP-bd"/>
</dbReference>
<keyword evidence="6" id="KW-0460">Magnesium</keyword>
<dbReference type="InterPro" id="IPR027417">
    <property type="entry name" value="P-loop_NTPase"/>
</dbReference>
<dbReference type="NCBIfam" id="TIGR03598">
    <property type="entry name" value="GTPase_YsxC"/>
    <property type="match status" value="1"/>
</dbReference>
<dbReference type="GO" id="GO:0046872">
    <property type="term" value="F:metal ion binding"/>
    <property type="evidence" value="ECO:0007669"/>
    <property type="project" value="UniProtKB-KW"/>
</dbReference>
<evidence type="ECO:0000256" key="7">
    <source>
        <dbReference type="ARBA" id="ARBA00023134"/>
    </source>
</evidence>
<dbReference type="SUPFAM" id="SSF52540">
    <property type="entry name" value="P-loop containing nucleoside triphosphate hydrolases"/>
    <property type="match status" value="1"/>
</dbReference>
<keyword evidence="5 10" id="KW-0547">Nucleotide-binding</keyword>
<keyword evidence="9 10" id="KW-0131">Cell cycle</keyword>
<keyword evidence="8 10" id="KW-0717">Septation</keyword>
<dbReference type="GO" id="GO:0005829">
    <property type="term" value="C:cytosol"/>
    <property type="evidence" value="ECO:0007669"/>
    <property type="project" value="TreeGrafter"/>
</dbReference>
<dbReference type="InterPro" id="IPR019987">
    <property type="entry name" value="GTP-bd_ribosome_bio_YsxC"/>
</dbReference>
<dbReference type="EMBL" id="AP019308">
    <property type="protein sequence ID" value="BBH19194.1"/>
    <property type="molecule type" value="Genomic_DNA"/>
</dbReference>
<evidence type="ECO:0000256" key="6">
    <source>
        <dbReference type="ARBA" id="ARBA00022842"/>
    </source>
</evidence>